<keyword evidence="3" id="KW-1003">Cell membrane</keyword>
<feature type="binding site" evidence="17">
    <location>
        <position position="79"/>
    </location>
    <ligand>
        <name>ATP</name>
        <dbReference type="ChEBI" id="CHEBI:30616"/>
    </ligand>
</feature>
<sequence length="129" mass="13247">MEQQPSPKTKITLSQAFRCAGSGVIGCVRTQRNMKIHVAAAVAVVVAGLLCRLAPLEWCAVALCIGAVCTLECVNTAVEAAVDLVTEEYHPLAKVAKDCAAGAVLVAAAASVAVGMLVFVPAICRLLGQ</sequence>
<feature type="transmembrane region" description="Helical" evidence="19">
    <location>
        <begin position="36"/>
        <end position="55"/>
    </location>
</feature>
<dbReference type="InterPro" id="IPR036945">
    <property type="entry name" value="DAGK_sf"/>
</dbReference>
<dbReference type="CDD" id="cd14265">
    <property type="entry name" value="UDPK_IM_like"/>
    <property type="match status" value="1"/>
</dbReference>
<evidence type="ECO:0000256" key="12">
    <source>
        <dbReference type="ARBA" id="ARBA00023136"/>
    </source>
</evidence>
<keyword evidence="14" id="KW-1208">Phospholipid metabolism</keyword>
<comment type="cofactor">
    <cofactor evidence="18">
        <name>Mg(2+)</name>
        <dbReference type="ChEBI" id="CHEBI:18420"/>
    </cofactor>
    <text evidence="18">Mn(2+), Zn(2+), Cd(2+) and Co(2+) support activity to lesser extents.</text>
</comment>
<comment type="subcellular location">
    <subcellularLocation>
        <location evidence="1">Cell membrane</location>
        <topology evidence="1">Multi-pass membrane protein</topology>
    </subcellularLocation>
</comment>
<dbReference type="Pfam" id="PF01219">
    <property type="entry name" value="DAGK_prokar"/>
    <property type="match status" value="1"/>
</dbReference>
<evidence type="ECO:0000256" key="9">
    <source>
        <dbReference type="ARBA" id="ARBA00022840"/>
    </source>
</evidence>
<name>A0A7W5GP17_9ACTN</name>
<dbReference type="PROSITE" id="PS01069">
    <property type="entry name" value="DAGK_PROKAR"/>
    <property type="match status" value="1"/>
</dbReference>
<keyword evidence="12 19" id="KW-0472">Membrane</keyword>
<dbReference type="InterPro" id="IPR000829">
    <property type="entry name" value="DAGK"/>
</dbReference>
<keyword evidence="18" id="KW-0460">Magnesium</keyword>
<dbReference type="GeneID" id="93355786"/>
<evidence type="ECO:0000313" key="21">
    <source>
        <dbReference type="Proteomes" id="UP000530850"/>
    </source>
</evidence>
<dbReference type="GO" id="GO:0005524">
    <property type="term" value="F:ATP binding"/>
    <property type="evidence" value="ECO:0007669"/>
    <property type="project" value="UniProtKB-KW"/>
</dbReference>
<organism evidence="20 21">
    <name type="scientific">Parvibacter caecicola</name>
    <dbReference type="NCBI Taxonomy" id="747645"/>
    <lineage>
        <taxon>Bacteria</taxon>
        <taxon>Bacillati</taxon>
        <taxon>Actinomycetota</taxon>
        <taxon>Coriobacteriia</taxon>
        <taxon>Coriobacteriales</taxon>
        <taxon>Coriobacteriaceae</taxon>
        <taxon>Parvibacter</taxon>
    </lineage>
</organism>
<proteinExistence type="inferred from homology"/>
<dbReference type="RefSeq" id="WP_123184490.1">
    <property type="nucleotide sequence ID" value="NZ_CANPEU010000001.1"/>
</dbReference>
<evidence type="ECO:0000256" key="16">
    <source>
        <dbReference type="PIRSR" id="PIRSR600829-2"/>
    </source>
</evidence>
<dbReference type="PANTHER" id="PTHR34299:SF1">
    <property type="entry name" value="DIACYLGLYCEROL KINASE"/>
    <property type="match status" value="1"/>
</dbReference>
<accession>A0A7W5GP17</accession>
<keyword evidence="6 19" id="KW-0812">Transmembrane</keyword>
<evidence type="ECO:0000256" key="15">
    <source>
        <dbReference type="PIRSR" id="PIRSR600829-1"/>
    </source>
</evidence>
<dbReference type="EMBL" id="JACHYA010000001">
    <property type="protein sequence ID" value="MBB3170687.1"/>
    <property type="molecule type" value="Genomic_DNA"/>
</dbReference>
<dbReference type="Proteomes" id="UP000530850">
    <property type="component" value="Unassembled WGS sequence"/>
</dbReference>
<comment type="similarity">
    <text evidence="2">Belongs to the bacterial diacylglycerol kinase family.</text>
</comment>
<dbReference type="GO" id="GO:0046872">
    <property type="term" value="F:metal ion binding"/>
    <property type="evidence" value="ECO:0007669"/>
    <property type="project" value="UniProtKB-KW"/>
</dbReference>
<feature type="binding site" evidence="16">
    <location>
        <position position="72"/>
    </location>
    <ligand>
        <name>substrate</name>
    </ligand>
</feature>
<evidence type="ECO:0000256" key="19">
    <source>
        <dbReference type="SAM" id="Phobius"/>
    </source>
</evidence>
<evidence type="ECO:0000256" key="7">
    <source>
        <dbReference type="ARBA" id="ARBA00022741"/>
    </source>
</evidence>
<keyword evidence="8 20" id="KW-0418">Kinase</keyword>
<dbReference type="InterPro" id="IPR033717">
    <property type="entry name" value="UDPK"/>
</dbReference>
<feature type="binding site" evidence="18">
    <location>
        <position position="79"/>
    </location>
    <ligand>
        <name>a divalent metal cation</name>
        <dbReference type="ChEBI" id="CHEBI:60240"/>
    </ligand>
</feature>
<evidence type="ECO:0000256" key="1">
    <source>
        <dbReference type="ARBA" id="ARBA00004651"/>
    </source>
</evidence>
<evidence type="ECO:0000256" key="3">
    <source>
        <dbReference type="ARBA" id="ARBA00022475"/>
    </source>
</evidence>
<keyword evidence="13" id="KW-0594">Phospholipid biosynthesis</keyword>
<dbReference type="GO" id="GO:0004143">
    <property type="term" value="F:ATP-dependent diacylglycerol kinase activity"/>
    <property type="evidence" value="ECO:0007669"/>
    <property type="project" value="UniProtKB-EC"/>
</dbReference>
<keyword evidence="9 17" id="KW-0067">ATP-binding</keyword>
<evidence type="ECO:0000256" key="11">
    <source>
        <dbReference type="ARBA" id="ARBA00023098"/>
    </source>
</evidence>
<keyword evidence="7 17" id="KW-0547">Nucleotide-binding</keyword>
<comment type="caution">
    <text evidence="20">The sequence shown here is derived from an EMBL/GenBank/DDBJ whole genome shotgun (WGS) entry which is preliminary data.</text>
</comment>
<gene>
    <name evidence="20" type="ORF">FHR31_000467</name>
</gene>
<feature type="binding site" evidence="17">
    <location>
        <begin position="88"/>
        <end position="90"/>
    </location>
    <ligand>
        <name>ATP</name>
        <dbReference type="ChEBI" id="CHEBI:30616"/>
    </ligand>
</feature>
<evidence type="ECO:0000256" key="10">
    <source>
        <dbReference type="ARBA" id="ARBA00022989"/>
    </source>
</evidence>
<evidence type="ECO:0000256" key="5">
    <source>
        <dbReference type="ARBA" id="ARBA00022679"/>
    </source>
</evidence>
<evidence type="ECO:0000313" key="20">
    <source>
        <dbReference type="EMBL" id="MBB3170687.1"/>
    </source>
</evidence>
<dbReference type="PANTHER" id="PTHR34299">
    <property type="entry name" value="DIACYLGLYCEROL KINASE"/>
    <property type="match status" value="1"/>
</dbReference>
<evidence type="ECO:0000256" key="8">
    <source>
        <dbReference type="ARBA" id="ARBA00022777"/>
    </source>
</evidence>
<keyword evidence="4" id="KW-0444">Lipid biosynthesis</keyword>
<reference evidence="20 21" key="1">
    <citation type="submission" date="2020-08" db="EMBL/GenBank/DDBJ databases">
        <title>Sequencing the genomes of 1000 actinobacteria strains.</title>
        <authorList>
            <person name="Klenk H.-P."/>
        </authorList>
    </citation>
    <scope>NUCLEOTIDE SEQUENCE [LARGE SCALE GENOMIC DNA]</scope>
    <source>
        <strain evidence="20 21">DSM 22242</strain>
    </source>
</reference>
<evidence type="ECO:0000256" key="2">
    <source>
        <dbReference type="ARBA" id="ARBA00005967"/>
    </source>
</evidence>
<evidence type="ECO:0000256" key="13">
    <source>
        <dbReference type="ARBA" id="ARBA00023209"/>
    </source>
</evidence>
<protein>
    <submittedName>
        <fullName evidence="20">Diacylglycerol kinase (ATP)</fullName>
        <ecNumber evidence="20">2.7.1.107</ecNumber>
    </submittedName>
</protein>
<evidence type="ECO:0000256" key="17">
    <source>
        <dbReference type="PIRSR" id="PIRSR600829-3"/>
    </source>
</evidence>
<evidence type="ECO:0000256" key="6">
    <source>
        <dbReference type="ARBA" id="ARBA00022692"/>
    </source>
</evidence>
<keyword evidence="18" id="KW-0479">Metal-binding</keyword>
<keyword evidence="11" id="KW-0443">Lipid metabolism</keyword>
<feature type="binding site" evidence="17">
    <location>
        <begin position="97"/>
        <end position="98"/>
    </location>
    <ligand>
        <name>ATP</name>
        <dbReference type="ChEBI" id="CHEBI:30616"/>
    </ligand>
</feature>
<keyword evidence="10 19" id="KW-1133">Transmembrane helix</keyword>
<dbReference type="GO" id="GO:0008654">
    <property type="term" value="P:phospholipid biosynthetic process"/>
    <property type="evidence" value="ECO:0007669"/>
    <property type="project" value="UniProtKB-KW"/>
</dbReference>
<dbReference type="AlphaFoldDB" id="A0A7W5GP17"/>
<dbReference type="Gene3D" id="1.10.287.3610">
    <property type="match status" value="1"/>
</dbReference>
<dbReference type="GO" id="GO:0005886">
    <property type="term" value="C:plasma membrane"/>
    <property type="evidence" value="ECO:0007669"/>
    <property type="project" value="UniProtKB-SubCell"/>
</dbReference>
<evidence type="ECO:0000256" key="14">
    <source>
        <dbReference type="ARBA" id="ARBA00023264"/>
    </source>
</evidence>
<feature type="transmembrane region" description="Helical" evidence="19">
    <location>
        <begin position="100"/>
        <end position="124"/>
    </location>
</feature>
<evidence type="ECO:0000256" key="18">
    <source>
        <dbReference type="PIRSR" id="PIRSR600829-4"/>
    </source>
</evidence>
<feature type="active site" description="Proton acceptor" evidence="15">
    <location>
        <position position="72"/>
    </location>
</feature>
<evidence type="ECO:0000256" key="4">
    <source>
        <dbReference type="ARBA" id="ARBA00022516"/>
    </source>
</evidence>
<dbReference type="EC" id="2.7.1.107" evidence="20"/>
<keyword evidence="5 20" id="KW-0808">Transferase</keyword>